<evidence type="ECO:0000313" key="2">
    <source>
        <dbReference type="EMBL" id="TCK19664.1"/>
    </source>
</evidence>
<comment type="caution">
    <text evidence="2">The sequence shown here is derived from an EMBL/GenBank/DDBJ whole genome shotgun (WGS) entry which is preliminary data.</text>
</comment>
<organism evidence="2 3">
    <name type="scientific">Ancylobacter aquaticus</name>
    <dbReference type="NCBI Taxonomy" id="100"/>
    <lineage>
        <taxon>Bacteria</taxon>
        <taxon>Pseudomonadati</taxon>
        <taxon>Pseudomonadota</taxon>
        <taxon>Alphaproteobacteria</taxon>
        <taxon>Hyphomicrobiales</taxon>
        <taxon>Xanthobacteraceae</taxon>
        <taxon>Ancylobacter</taxon>
    </lineage>
</organism>
<feature type="compositionally biased region" description="Polar residues" evidence="1">
    <location>
        <begin position="47"/>
        <end position="59"/>
    </location>
</feature>
<feature type="region of interest" description="Disordered" evidence="1">
    <location>
        <begin position="1"/>
        <end position="23"/>
    </location>
</feature>
<feature type="region of interest" description="Disordered" evidence="1">
    <location>
        <begin position="44"/>
        <end position="76"/>
    </location>
</feature>
<accession>A0A4R1HCB8</accession>
<dbReference type="OrthoDB" id="8402023at2"/>
<dbReference type="Proteomes" id="UP000295030">
    <property type="component" value="Unassembled WGS sequence"/>
</dbReference>
<dbReference type="AlphaFoldDB" id="A0A4R1HCB8"/>
<gene>
    <name evidence="2" type="ORF">EV667_4109</name>
</gene>
<evidence type="ECO:0000313" key="3">
    <source>
        <dbReference type="Proteomes" id="UP000295030"/>
    </source>
</evidence>
<keyword evidence="3" id="KW-1185">Reference proteome</keyword>
<sequence length="76" mass="7890">MTRNGMVEPSAAGAQSQATDPRASIVNIAADRVAKSLVRDRLDRAQVQRSGLSASTPTLPSGGGTIADIDRRSKSP</sequence>
<evidence type="ECO:0000256" key="1">
    <source>
        <dbReference type="SAM" id="MobiDB-lite"/>
    </source>
</evidence>
<proteinExistence type="predicted"/>
<protein>
    <submittedName>
        <fullName evidence="2">Uncharacterized protein</fullName>
    </submittedName>
</protein>
<dbReference type="RefSeq" id="WP_131837177.1">
    <property type="nucleotide sequence ID" value="NZ_SMFY01000005.1"/>
</dbReference>
<dbReference type="EMBL" id="SMFY01000005">
    <property type="protein sequence ID" value="TCK19664.1"/>
    <property type="molecule type" value="Genomic_DNA"/>
</dbReference>
<reference evidence="2 3" key="1">
    <citation type="submission" date="2019-03" db="EMBL/GenBank/DDBJ databases">
        <title>Genomic Encyclopedia of Type Strains, Phase IV (KMG-IV): sequencing the most valuable type-strain genomes for metagenomic binning, comparative biology and taxonomic classification.</title>
        <authorList>
            <person name="Goeker M."/>
        </authorList>
    </citation>
    <scope>NUCLEOTIDE SEQUENCE [LARGE SCALE GENOMIC DNA]</scope>
    <source>
        <strain evidence="2 3">DSM 101</strain>
    </source>
</reference>
<name>A0A4R1HCB8_ANCAQ</name>